<dbReference type="Gene3D" id="1.20.1250.20">
    <property type="entry name" value="MFS general substrate transporter like domains"/>
    <property type="match status" value="1"/>
</dbReference>
<evidence type="ECO:0000256" key="3">
    <source>
        <dbReference type="ARBA" id="ARBA00022448"/>
    </source>
</evidence>
<feature type="transmembrane region" description="Helical" evidence="8">
    <location>
        <begin position="310"/>
        <end position="335"/>
    </location>
</feature>
<feature type="transmembrane region" description="Helical" evidence="8">
    <location>
        <begin position="254"/>
        <end position="274"/>
    </location>
</feature>
<dbReference type="PANTHER" id="PTHR43124">
    <property type="entry name" value="PURINE EFFLUX PUMP PBUE"/>
    <property type="match status" value="1"/>
</dbReference>
<accession>A0A428N1Y3</accession>
<keyword evidence="7 8" id="KW-0472">Membrane</keyword>
<dbReference type="PRINTS" id="PR01035">
    <property type="entry name" value="TCRTETA"/>
</dbReference>
<proteinExistence type="inferred from homology"/>
<evidence type="ECO:0000256" key="6">
    <source>
        <dbReference type="ARBA" id="ARBA00022989"/>
    </source>
</evidence>
<gene>
    <name evidence="10" type="ORF">D7Z54_15785</name>
</gene>
<dbReference type="SUPFAM" id="SSF103473">
    <property type="entry name" value="MFS general substrate transporter"/>
    <property type="match status" value="1"/>
</dbReference>
<evidence type="ECO:0000313" key="10">
    <source>
        <dbReference type="EMBL" id="RSL32356.1"/>
    </source>
</evidence>
<keyword evidence="5 8" id="KW-0812">Transmembrane</keyword>
<sequence length="409" mass="44704">MEQKKRWDLLALASIPLMMTLGNSMLIPVLPLIEKEINITPFQSSLIISIYSFIAILLIPISGYISDKIGRKKVIIPSLLIVGIGGAISAVAAWQMENPYIIIMIGRFLQGIGAAGAFPVVLPTVGDMFKKEEEVSQGLGIIETANTLGKVLSPILGALLAVVLWYMPFIAIPILSFLSALLVFFLVKVPKSDDKEEKASPSFRTFIQGLKETFKNNGRWLFAVFFIGCILMLVLFGFLFHFSALLEEKYKIDGYMKGLILAIPLLLLCIASFTSGKIIGEEKRRMKWFILAGNATAAVSLFFVKPELGLFIFTLLLTIAGIGIGFSLPCLDALITEGIAKEERGSVTSFYSSMRFVGVAFGPPIIALMMKNASDFIYFGLAGISLLAALITFFAIKPSPDEKKETTAT</sequence>
<dbReference type="GO" id="GO:0022857">
    <property type="term" value="F:transmembrane transporter activity"/>
    <property type="evidence" value="ECO:0007669"/>
    <property type="project" value="InterPro"/>
</dbReference>
<comment type="similarity">
    <text evidence="2">Belongs to the major facilitator superfamily. TCR/Tet family.</text>
</comment>
<dbReference type="InterPro" id="IPR036259">
    <property type="entry name" value="MFS_trans_sf"/>
</dbReference>
<dbReference type="EMBL" id="RBVX01000015">
    <property type="protein sequence ID" value="RSL32356.1"/>
    <property type="molecule type" value="Genomic_DNA"/>
</dbReference>
<dbReference type="InterPro" id="IPR005829">
    <property type="entry name" value="Sugar_transporter_CS"/>
</dbReference>
<feature type="transmembrane region" description="Helical" evidence="8">
    <location>
        <begin position="220"/>
        <end position="242"/>
    </location>
</feature>
<feature type="transmembrane region" description="Helical" evidence="8">
    <location>
        <begin position="376"/>
        <end position="396"/>
    </location>
</feature>
<feature type="transmembrane region" description="Helical" evidence="8">
    <location>
        <begin position="42"/>
        <end position="62"/>
    </location>
</feature>
<dbReference type="PROSITE" id="PS50850">
    <property type="entry name" value="MFS"/>
    <property type="match status" value="1"/>
</dbReference>
<dbReference type="GO" id="GO:0005886">
    <property type="term" value="C:plasma membrane"/>
    <property type="evidence" value="ECO:0007669"/>
    <property type="project" value="UniProtKB-SubCell"/>
</dbReference>
<evidence type="ECO:0000256" key="4">
    <source>
        <dbReference type="ARBA" id="ARBA00022475"/>
    </source>
</evidence>
<feature type="transmembrane region" description="Helical" evidence="8">
    <location>
        <begin position="286"/>
        <end position="304"/>
    </location>
</feature>
<keyword evidence="3" id="KW-0813">Transport</keyword>
<dbReference type="Pfam" id="PF07690">
    <property type="entry name" value="MFS_1"/>
    <property type="match status" value="1"/>
</dbReference>
<evidence type="ECO:0000259" key="9">
    <source>
        <dbReference type="PROSITE" id="PS50850"/>
    </source>
</evidence>
<keyword evidence="11" id="KW-1185">Reference proteome</keyword>
<comment type="subcellular location">
    <subcellularLocation>
        <location evidence="1">Cell membrane</location>
        <topology evidence="1">Multi-pass membrane protein</topology>
    </subcellularLocation>
</comment>
<dbReference type="AlphaFoldDB" id="A0A428N1Y3"/>
<dbReference type="OrthoDB" id="2986280at2"/>
<evidence type="ECO:0000256" key="2">
    <source>
        <dbReference type="ARBA" id="ARBA00007520"/>
    </source>
</evidence>
<dbReference type="InterPro" id="IPR050189">
    <property type="entry name" value="MFS_Efflux_Transporters"/>
</dbReference>
<dbReference type="PROSITE" id="PS00216">
    <property type="entry name" value="SUGAR_TRANSPORT_1"/>
    <property type="match status" value="1"/>
</dbReference>
<evidence type="ECO:0000256" key="8">
    <source>
        <dbReference type="SAM" id="Phobius"/>
    </source>
</evidence>
<evidence type="ECO:0000256" key="7">
    <source>
        <dbReference type="ARBA" id="ARBA00023136"/>
    </source>
</evidence>
<feature type="transmembrane region" description="Helical" evidence="8">
    <location>
        <begin position="172"/>
        <end position="189"/>
    </location>
</feature>
<feature type="transmembrane region" description="Helical" evidence="8">
    <location>
        <begin position="100"/>
        <end position="126"/>
    </location>
</feature>
<evidence type="ECO:0000256" key="1">
    <source>
        <dbReference type="ARBA" id="ARBA00004651"/>
    </source>
</evidence>
<dbReference type="CDD" id="cd17474">
    <property type="entry name" value="MFS_YfmO_like"/>
    <property type="match status" value="1"/>
</dbReference>
<keyword evidence="6 8" id="KW-1133">Transmembrane helix</keyword>
<dbReference type="InterPro" id="IPR011701">
    <property type="entry name" value="MFS"/>
</dbReference>
<feature type="domain" description="Major facilitator superfamily (MFS) profile" evidence="9">
    <location>
        <begin position="8"/>
        <end position="400"/>
    </location>
</feature>
<dbReference type="Proteomes" id="UP000275076">
    <property type="component" value="Unassembled WGS sequence"/>
</dbReference>
<evidence type="ECO:0000256" key="5">
    <source>
        <dbReference type="ARBA" id="ARBA00022692"/>
    </source>
</evidence>
<feature type="transmembrane region" description="Helical" evidence="8">
    <location>
        <begin position="74"/>
        <end position="94"/>
    </location>
</feature>
<dbReference type="PANTHER" id="PTHR43124:SF3">
    <property type="entry name" value="CHLORAMPHENICOL EFFLUX PUMP RV0191"/>
    <property type="match status" value="1"/>
</dbReference>
<feature type="transmembrane region" description="Helical" evidence="8">
    <location>
        <begin position="7"/>
        <end position="30"/>
    </location>
</feature>
<organism evidence="10 11">
    <name type="scientific">Salibacterium salarium</name>
    <dbReference type="NCBI Taxonomy" id="284579"/>
    <lineage>
        <taxon>Bacteria</taxon>
        <taxon>Bacillati</taxon>
        <taxon>Bacillota</taxon>
        <taxon>Bacilli</taxon>
        <taxon>Bacillales</taxon>
        <taxon>Bacillaceae</taxon>
    </lineage>
</organism>
<reference evidence="10 11" key="1">
    <citation type="submission" date="2018-10" db="EMBL/GenBank/DDBJ databases">
        <title>Draft genome sequence of Bacillus salarius IM0101, isolated from a hypersaline soil in Inner Mongolia, China.</title>
        <authorList>
            <person name="Yamprayoonswat W."/>
            <person name="Boonvisut S."/>
            <person name="Jumpathong W."/>
            <person name="Sittihan S."/>
            <person name="Ruangsuj P."/>
            <person name="Wanthongcharoen S."/>
            <person name="Thongpramul N."/>
            <person name="Pimmason S."/>
            <person name="Yu B."/>
            <person name="Yasawong M."/>
        </authorList>
    </citation>
    <scope>NUCLEOTIDE SEQUENCE [LARGE SCALE GENOMIC DNA]</scope>
    <source>
        <strain evidence="10 11">IM0101</strain>
    </source>
</reference>
<feature type="transmembrane region" description="Helical" evidence="8">
    <location>
        <begin position="147"/>
        <end position="166"/>
    </location>
</feature>
<dbReference type="InterPro" id="IPR001958">
    <property type="entry name" value="Tet-R_TetA/multi-R_MdtG-like"/>
</dbReference>
<comment type="caution">
    <text evidence="10">The sequence shown here is derived from an EMBL/GenBank/DDBJ whole genome shotgun (WGS) entry which is preliminary data.</text>
</comment>
<protein>
    <submittedName>
        <fullName evidence="10">MFS transporter</fullName>
    </submittedName>
</protein>
<name>A0A428N1Y3_9BACI</name>
<dbReference type="InterPro" id="IPR020846">
    <property type="entry name" value="MFS_dom"/>
</dbReference>
<evidence type="ECO:0000313" key="11">
    <source>
        <dbReference type="Proteomes" id="UP000275076"/>
    </source>
</evidence>
<keyword evidence="4" id="KW-1003">Cell membrane</keyword>
<dbReference type="PROSITE" id="PS00217">
    <property type="entry name" value="SUGAR_TRANSPORT_2"/>
    <property type="match status" value="1"/>
</dbReference>